<dbReference type="Proteomes" id="UP001500909">
    <property type="component" value="Unassembled WGS sequence"/>
</dbReference>
<evidence type="ECO:0000313" key="4">
    <source>
        <dbReference type="Proteomes" id="UP001500909"/>
    </source>
</evidence>
<dbReference type="RefSeq" id="WP_346099407.1">
    <property type="nucleotide sequence ID" value="NZ_BAAABY010000054.1"/>
</dbReference>
<keyword evidence="1" id="KW-1133">Transmembrane helix</keyword>
<proteinExistence type="predicted"/>
<evidence type="ECO:0000256" key="2">
    <source>
        <dbReference type="SAM" id="SignalP"/>
    </source>
</evidence>
<keyword evidence="4" id="KW-1185">Reference proteome</keyword>
<dbReference type="EMBL" id="BAAABY010000054">
    <property type="protein sequence ID" value="GAA0493840.1"/>
    <property type="molecule type" value="Genomic_DNA"/>
</dbReference>
<feature type="transmembrane region" description="Helical" evidence="1">
    <location>
        <begin position="208"/>
        <end position="227"/>
    </location>
</feature>
<feature type="signal peptide" evidence="2">
    <location>
        <begin position="1"/>
        <end position="34"/>
    </location>
</feature>
<gene>
    <name evidence="3" type="ORF">GCM10010361_68900</name>
</gene>
<accession>A0ABP3L979</accession>
<feature type="chain" id="PRO_5045904009" evidence="2">
    <location>
        <begin position="35"/>
        <end position="485"/>
    </location>
</feature>
<evidence type="ECO:0000256" key="1">
    <source>
        <dbReference type="SAM" id="Phobius"/>
    </source>
</evidence>
<organism evidence="3 4">
    <name type="scientific">Streptomyces olivaceiscleroticus</name>
    <dbReference type="NCBI Taxonomy" id="68245"/>
    <lineage>
        <taxon>Bacteria</taxon>
        <taxon>Bacillati</taxon>
        <taxon>Actinomycetota</taxon>
        <taxon>Actinomycetes</taxon>
        <taxon>Kitasatosporales</taxon>
        <taxon>Streptomycetaceae</taxon>
        <taxon>Streptomyces</taxon>
    </lineage>
</organism>
<evidence type="ECO:0000313" key="3">
    <source>
        <dbReference type="EMBL" id="GAA0493840.1"/>
    </source>
</evidence>
<keyword evidence="1" id="KW-0472">Membrane</keyword>
<sequence length="485" mass="49741">MKVAPGRPRHRTAPALTAASAALLLAAAPAGAVAVPAAHAAAGHPPGAYDAPPAAAGSVARDEGGLQAAADALSKGPVYVDPRAADQLPAGQADALAKDIEEAGKPVFVAVLPATSEYPPATLFEDLRTRVGIKGVYAVQLGDRFDARADGDVLSRESVRHLVGAAQRAHPGDATAQLKDFTAQATKQVGKGTPESWQGPGGAGISSGALVGLGALVVLGAGGAYTVHRRAKRRREAEEQAALDSLRVVVDEDITAYGEELDRLDFRPGEPGADDAMRADYAHALDAYENAKQAMVRARRPEDVRAVTEVLEDGRFALATLAARREDRPLPERRPPCFFDPRHGPSVADVQWAPAGGTERTVPVCAADQARLADGQEPMARTVRTPYGEDRPYWDAGPVYAPWAGGYYGALGGGLLPGLFLGTLLGSSMTGPAAYGWGDGVGHGDQFGGGDYSGGDFNSGDFGGGFGDGGGFGGDGGGFGGGFGD</sequence>
<name>A0ABP3L979_9ACTN</name>
<keyword evidence="2" id="KW-0732">Signal</keyword>
<protein>
    <submittedName>
        <fullName evidence="3">Uncharacterized protein</fullName>
    </submittedName>
</protein>
<comment type="caution">
    <text evidence="3">The sequence shown here is derived from an EMBL/GenBank/DDBJ whole genome shotgun (WGS) entry which is preliminary data.</text>
</comment>
<keyword evidence="1" id="KW-0812">Transmembrane</keyword>
<reference evidence="4" key="1">
    <citation type="journal article" date="2019" name="Int. J. Syst. Evol. Microbiol.">
        <title>The Global Catalogue of Microorganisms (GCM) 10K type strain sequencing project: providing services to taxonomists for standard genome sequencing and annotation.</title>
        <authorList>
            <consortium name="The Broad Institute Genomics Platform"/>
            <consortium name="The Broad Institute Genome Sequencing Center for Infectious Disease"/>
            <person name="Wu L."/>
            <person name="Ma J."/>
        </authorList>
    </citation>
    <scope>NUCLEOTIDE SEQUENCE [LARGE SCALE GENOMIC DNA]</scope>
    <source>
        <strain evidence="4">JCM 4805</strain>
    </source>
</reference>